<keyword evidence="2" id="KW-0812">Transmembrane</keyword>
<feature type="transmembrane region" description="Helical" evidence="2">
    <location>
        <begin position="169"/>
        <end position="191"/>
    </location>
</feature>
<dbReference type="InterPro" id="IPR048428">
    <property type="entry name" value="YobI-NTPase"/>
</dbReference>
<proteinExistence type="predicted"/>
<keyword evidence="5" id="KW-1185">Reference proteome</keyword>
<dbReference type="AlphaFoldDB" id="A0A2U2B582"/>
<sequence length="1227" mass="145023">MKDYKTHKYYPLSPLSTEDFPVYFKALKDQLNDPSIKNIAITGSYGSGKSTVIESFINKEDSDEKNKYLRVSLADFCEFRDPLKTDEVENKVEEHILQQLFYQLHQKEIPFSGFKRILHQTIKSQKKIVFGILLWLTSLAFIPNIFSLFNENMETLGSSGVMHLWHNTSWITTGINLMVLLIFFGGLYYFFMELIASKQKRQFKKIAFKSAEIELSEKNPLNKYIDELIYFFEATSKEIVIIEDLDRFKNITLFTRLREINFLLNNSPQINKSIKFVYAIKDDVFFDSLIRTKFFDFILPIVPVINVTNSGDILWKDLKKYGIKQSYFNEIGLYIHDLRLLKNIVNEFHIYNTIVNHDLKRNKTNLFSLVVYKNLFPQEFCTEKSGAGFLSQVFTERKKEVLDFIVKAKKEEIKNLEIQKQNILEEKASTSEDLRKEYIWEILRTYPNVIRICDEEITTLVNNPQKFNNLFDRNASIDSFNNYYGRLEDQVIDFKKIQTEVDPNKTYEERSNLLDRKTNGGLQEIKLEISDIKNKIEKLKRRKLSQLIKQYKDNCWKHLIFNPDKERAITQNEELLALLLRKGYIEENFQLYISHFYEGALSFADFEFLLNVKANEEDNFTNELTNPAEVISRIDESECEYQATLNGDIIAYLLKGADYKNNEKLKLLLEQFFQIEDAFEKYIAPLMDNLNRAKTKIAYQRLIELLVERFYPSLWNNIEEHNYDNEKKDNLIKSFLFLSEDNLKKLNAESGNDKLKNYLSEKTDFLDVFSAHADDENVIKLIKALSLKFKKQNYKSYKGNQIFNYIYENTHYELNQEMLQLMLFNKYSLSHKEFVQKFNNQNFTCVLESKEDVLIHYVFSEFPAYIENIYLGLESKQSETEDAIDIFIEILDEEEDEDEKSKTLLFNVLEKVSSQICLLKEFGREAKWSLLFDVNCVKPNWNNPVQYFKYQEENLDETLINWLGISDVCKELLNNKLSIKNFPDLDNDLITLFQIAVIESNNFSLSIYENLLTTFPFIYNLINLSNLSVEKILILIRLKMIKFNKHHYNQLIGRELDDVLITFAEENIDTFIDDYEDFEFSLELHLGLLKTKRISSAQRKQVIPLIHLENINNERLADLIGNNIYLSKEKLIEKEKVIQVMLHCEKHELILKLLDKFFFDFDFEEIDTILINLGSVYKKATKLQHHPKWPKDNLHLSIANKLVEIGYFKSINTTRYKDKIKINVRYK</sequence>
<name>A0A2U2B582_9BACT</name>
<evidence type="ECO:0000259" key="3">
    <source>
        <dbReference type="Pfam" id="PF20693"/>
    </source>
</evidence>
<dbReference type="SUPFAM" id="SSF52540">
    <property type="entry name" value="P-loop containing nucleoside triphosphate hydrolases"/>
    <property type="match status" value="1"/>
</dbReference>
<feature type="domain" description="YobI-like P-loop NTPase" evidence="3">
    <location>
        <begin position="23"/>
        <end position="390"/>
    </location>
</feature>
<keyword evidence="1" id="KW-0175">Coiled coil</keyword>
<dbReference type="RefSeq" id="WP_109265589.1">
    <property type="nucleotide sequence ID" value="NZ_QEWP01000017.1"/>
</dbReference>
<evidence type="ECO:0000313" key="4">
    <source>
        <dbReference type="EMBL" id="PWD98238.1"/>
    </source>
</evidence>
<protein>
    <recommendedName>
        <fullName evidence="3">YobI-like P-loop NTPase domain-containing protein</fullName>
    </recommendedName>
</protein>
<keyword evidence="2" id="KW-1133">Transmembrane helix</keyword>
<accession>A0A2U2B582</accession>
<dbReference type="Gene3D" id="3.40.50.300">
    <property type="entry name" value="P-loop containing nucleotide triphosphate hydrolases"/>
    <property type="match status" value="1"/>
</dbReference>
<feature type="transmembrane region" description="Helical" evidence="2">
    <location>
        <begin position="128"/>
        <end position="149"/>
    </location>
</feature>
<evidence type="ECO:0000256" key="1">
    <source>
        <dbReference type="SAM" id="Coils"/>
    </source>
</evidence>
<reference evidence="4 5" key="1">
    <citation type="submission" date="2018-05" db="EMBL/GenBank/DDBJ databases">
        <title>Marinilabilia rubrum sp. nov., isolated from saltern sediment.</title>
        <authorList>
            <person name="Zhang R."/>
        </authorList>
    </citation>
    <scope>NUCLEOTIDE SEQUENCE [LARGE SCALE GENOMIC DNA]</scope>
    <source>
        <strain evidence="4 5">WTE16</strain>
    </source>
</reference>
<feature type="coiled-coil region" evidence="1">
    <location>
        <begin position="406"/>
        <end position="433"/>
    </location>
</feature>
<dbReference type="Proteomes" id="UP000244956">
    <property type="component" value="Unassembled WGS sequence"/>
</dbReference>
<comment type="caution">
    <text evidence="4">The sequence shown here is derived from an EMBL/GenBank/DDBJ whole genome shotgun (WGS) entry which is preliminary data.</text>
</comment>
<organism evidence="4 5">
    <name type="scientific">Marinilabilia rubra</name>
    <dbReference type="NCBI Taxonomy" id="2162893"/>
    <lineage>
        <taxon>Bacteria</taxon>
        <taxon>Pseudomonadati</taxon>
        <taxon>Bacteroidota</taxon>
        <taxon>Bacteroidia</taxon>
        <taxon>Marinilabiliales</taxon>
        <taxon>Marinilabiliaceae</taxon>
        <taxon>Marinilabilia</taxon>
    </lineage>
</organism>
<keyword evidence="2" id="KW-0472">Membrane</keyword>
<dbReference type="Pfam" id="PF20693">
    <property type="entry name" value="YobI-ATPase"/>
    <property type="match status" value="1"/>
</dbReference>
<dbReference type="EMBL" id="QEWP01000017">
    <property type="protein sequence ID" value="PWD98238.1"/>
    <property type="molecule type" value="Genomic_DNA"/>
</dbReference>
<evidence type="ECO:0000313" key="5">
    <source>
        <dbReference type="Proteomes" id="UP000244956"/>
    </source>
</evidence>
<dbReference type="InterPro" id="IPR027417">
    <property type="entry name" value="P-loop_NTPase"/>
</dbReference>
<gene>
    <name evidence="4" type="ORF">DDZ16_16520</name>
</gene>
<evidence type="ECO:0000256" key="2">
    <source>
        <dbReference type="SAM" id="Phobius"/>
    </source>
</evidence>
<dbReference type="OrthoDB" id="1701659at2"/>